<keyword evidence="1" id="KW-0732">Signal</keyword>
<keyword evidence="3" id="KW-1185">Reference proteome</keyword>
<feature type="chain" id="PRO_5012280506" evidence="1">
    <location>
        <begin position="22"/>
        <end position="216"/>
    </location>
</feature>
<dbReference type="Proteomes" id="UP000192578">
    <property type="component" value="Unassembled WGS sequence"/>
</dbReference>
<protein>
    <submittedName>
        <fullName evidence="2">Uncharacterized protein</fullName>
    </submittedName>
</protein>
<gene>
    <name evidence="2" type="ORF">BV898_00645</name>
</gene>
<proteinExistence type="predicted"/>
<feature type="signal peptide" evidence="1">
    <location>
        <begin position="1"/>
        <end position="21"/>
    </location>
</feature>
<sequence length="216" mass="24354">MAHTILQFLVLASSIFAVALCGLVDRAQDALDAKDFDLQKGYIRVEASAIRLENPGGIDKGNSWCSIFTKTCNTRCSMFIDTDYPNNDPGPDSVPFDRYEKVFDGKANSPDINKNTSRDVCGKSIRKVNIRVHCIDVGTIKNNIINDFSCYSRPTTLAARNAQSAKWSPEFLCENAYQKGKMRMYYRYRMYFIDEDSCRDIGQPKKGVVSQIIGKK</sequence>
<evidence type="ECO:0000313" key="3">
    <source>
        <dbReference type="Proteomes" id="UP000192578"/>
    </source>
</evidence>
<comment type="caution">
    <text evidence="2">The sequence shown here is derived from an EMBL/GenBank/DDBJ whole genome shotgun (WGS) entry which is preliminary data.</text>
</comment>
<reference evidence="3" key="1">
    <citation type="submission" date="2017-01" db="EMBL/GenBank/DDBJ databases">
        <title>Comparative genomics of anhydrobiosis in the tardigrade Hypsibius dujardini.</title>
        <authorList>
            <person name="Yoshida Y."/>
            <person name="Koutsovoulos G."/>
            <person name="Laetsch D."/>
            <person name="Stevens L."/>
            <person name="Kumar S."/>
            <person name="Horikawa D."/>
            <person name="Ishino K."/>
            <person name="Komine S."/>
            <person name="Tomita M."/>
            <person name="Blaxter M."/>
            <person name="Arakawa K."/>
        </authorList>
    </citation>
    <scope>NUCLEOTIDE SEQUENCE [LARGE SCALE GENOMIC DNA]</scope>
    <source>
        <strain evidence="3">Z151</strain>
    </source>
</reference>
<evidence type="ECO:0000256" key="1">
    <source>
        <dbReference type="SAM" id="SignalP"/>
    </source>
</evidence>
<name>A0A1W0XE37_HYPEX</name>
<dbReference type="AlphaFoldDB" id="A0A1W0XE37"/>
<evidence type="ECO:0000313" key="2">
    <source>
        <dbReference type="EMBL" id="OQV25715.1"/>
    </source>
</evidence>
<dbReference type="EMBL" id="MTYJ01000002">
    <property type="protein sequence ID" value="OQV25715.1"/>
    <property type="molecule type" value="Genomic_DNA"/>
</dbReference>
<accession>A0A1W0XE37</accession>
<organism evidence="2 3">
    <name type="scientific">Hypsibius exemplaris</name>
    <name type="common">Freshwater tardigrade</name>
    <dbReference type="NCBI Taxonomy" id="2072580"/>
    <lineage>
        <taxon>Eukaryota</taxon>
        <taxon>Metazoa</taxon>
        <taxon>Ecdysozoa</taxon>
        <taxon>Tardigrada</taxon>
        <taxon>Eutardigrada</taxon>
        <taxon>Parachela</taxon>
        <taxon>Hypsibioidea</taxon>
        <taxon>Hypsibiidae</taxon>
        <taxon>Hypsibius</taxon>
    </lineage>
</organism>